<dbReference type="AlphaFoldDB" id="A0A2S3U0R3"/>
<evidence type="ECO:0000313" key="2">
    <source>
        <dbReference type="EMBL" id="POD81597.1"/>
    </source>
</evidence>
<dbReference type="InterPro" id="IPR016162">
    <property type="entry name" value="Ald_DH_N"/>
</dbReference>
<dbReference type="EC" id="1.2.1.41" evidence="2"/>
<dbReference type="Gene3D" id="3.40.605.10">
    <property type="entry name" value="Aldehyde Dehydrogenase, Chain A, domain 1"/>
    <property type="match status" value="1"/>
</dbReference>
<dbReference type="InterPro" id="IPR016161">
    <property type="entry name" value="Ald_DH/histidinol_DH"/>
</dbReference>
<reference evidence="2 3" key="1">
    <citation type="submission" date="2017-06" db="EMBL/GenBank/DDBJ databases">
        <title>Genome sequence of Lactobacillus plantarum subsp. plantarum strain SRCM101258.</title>
        <authorList>
            <person name="Cho S.H."/>
        </authorList>
    </citation>
    <scope>NUCLEOTIDE SEQUENCE [LARGE SCALE GENOMIC DNA]</scope>
    <source>
        <strain evidence="2 3">SRCM101258</strain>
    </source>
</reference>
<gene>
    <name evidence="2" type="primary">proA</name>
    <name evidence="2" type="ORF">S101258_03395</name>
</gene>
<protein>
    <submittedName>
        <fullName evidence="2">Glutamate-5-semialdehyde dehydrogenase</fullName>
        <ecNumber evidence="2">1.2.1.41</ecNumber>
    </submittedName>
</protein>
<dbReference type="Proteomes" id="UP000236990">
    <property type="component" value="Unassembled WGS sequence"/>
</dbReference>
<comment type="caution">
    <text evidence="2">The sequence shown here is derived from an EMBL/GenBank/DDBJ whole genome shotgun (WGS) entry which is preliminary data.</text>
</comment>
<accession>A0A2S3U0R3</accession>
<evidence type="ECO:0000256" key="1">
    <source>
        <dbReference type="ARBA" id="ARBA00023002"/>
    </source>
</evidence>
<dbReference type="EMBL" id="NKCZ01000129">
    <property type="protein sequence ID" value="POD81597.1"/>
    <property type="molecule type" value="Genomic_DNA"/>
</dbReference>
<dbReference type="SUPFAM" id="SSF53720">
    <property type="entry name" value="ALDH-like"/>
    <property type="match status" value="1"/>
</dbReference>
<name>A0A2S3U0R3_LACPN</name>
<sequence>MVDLEQLGQQAQQASYTLGLLSTAQKNQVLTAMATALTSHQMRYWQLMRRI</sequence>
<proteinExistence type="predicted"/>
<keyword evidence="1 2" id="KW-0560">Oxidoreductase</keyword>
<dbReference type="GO" id="GO:0004350">
    <property type="term" value="F:glutamate-5-semialdehyde dehydrogenase activity"/>
    <property type="evidence" value="ECO:0007669"/>
    <property type="project" value="UniProtKB-EC"/>
</dbReference>
<evidence type="ECO:0000313" key="3">
    <source>
        <dbReference type="Proteomes" id="UP000236990"/>
    </source>
</evidence>
<organism evidence="2 3">
    <name type="scientific">Lactiplantibacillus plantarum subsp. plantarum</name>
    <dbReference type="NCBI Taxonomy" id="337330"/>
    <lineage>
        <taxon>Bacteria</taxon>
        <taxon>Bacillati</taxon>
        <taxon>Bacillota</taxon>
        <taxon>Bacilli</taxon>
        <taxon>Lactobacillales</taxon>
        <taxon>Lactobacillaceae</taxon>
        <taxon>Lactiplantibacillus</taxon>
    </lineage>
</organism>